<gene>
    <name evidence="2" type="primary">pmtA</name>
    <name evidence="2" type="ORF">HMPREF9004_0016</name>
</gene>
<keyword evidence="3" id="KW-1185">Reference proteome</keyword>
<comment type="caution">
    <text evidence="2">The sequence shown here is derived from an EMBL/GenBank/DDBJ whole genome shotgun (WGS) entry which is preliminary data.</text>
</comment>
<dbReference type="GO" id="GO:0032259">
    <property type="term" value="P:methylation"/>
    <property type="evidence" value="ECO:0007669"/>
    <property type="project" value="UniProtKB-KW"/>
</dbReference>
<keyword evidence="2" id="KW-0489">Methyltransferase</keyword>
<proteinExistence type="predicted"/>
<organism evidence="2 3">
    <name type="scientific">Schaalia cardiffensis F0333</name>
    <dbReference type="NCBI Taxonomy" id="888050"/>
    <lineage>
        <taxon>Bacteria</taxon>
        <taxon>Bacillati</taxon>
        <taxon>Actinomycetota</taxon>
        <taxon>Actinomycetes</taxon>
        <taxon>Actinomycetales</taxon>
        <taxon>Actinomycetaceae</taxon>
        <taxon>Schaalia</taxon>
    </lineage>
</organism>
<name>N6X6W8_9ACTO</name>
<evidence type="ECO:0000313" key="2">
    <source>
        <dbReference type="EMBL" id="ENO19097.1"/>
    </source>
</evidence>
<dbReference type="AlphaFoldDB" id="N6X6W8"/>
<accession>N6X6W8</accession>
<keyword evidence="2" id="KW-0808">Transferase</keyword>
<dbReference type="EMBL" id="AQHZ01000001">
    <property type="protein sequence ID" value="ENO19097.1"/>
    <property type="molecule type" value="Genomic_DNA"/>
</dbReference>
<dbReference type="Proteomes" id="UP000013015">
    <property type="component" value="Unassembled WGS sequence"/>
</dbReference>
<dbReference type="EC" id="2.1.1.17" evidence="2"/>
<evidence type="ECO:0000256" key="1">
    <source>
        <dbReference type="SAM" id="MobiDB-lite"/>
    </source>
</evidence>
<protein>
    <submittedName>
        <fullName evidence="2">Phospholipid N-methyltransferase</fullName>
        <ecNumber evidence="2">2.1.1.17</ecNumber>
    </submittedName>
</protein>
<feature type="region of interest" description="Disordered" evidence="1">
    <location>
        <begin position="1"/>
        <end position="33"/>
    </location>
</feature>
<evidence type="ECO:0000313" key="3">
    <source>
        <dbReference type="Proteomes" id="UP000013015"/>
    </source>
</evidence>
<dbReference type="HOGENOM" id="CLU_2447985_0_0_11"/>
<reference evidence="2 3" key="1">
    <citation type="submission" date="2013-03" db="EMBL/GenBank/DDBJ databases">
        <title>Reference genome for the Human Microbiome Project.</title>
        <authorList>
            <person name="Aqrawi P."/>
            <person name="Ayvaz T."/>
            <person name="Bess C."/>
            <person name="Blankenburg K."/>
            <person name="Coyle M."/>
            <person name="Deng J."/>
            <person name="Forbes L."/>
            <person name="Fowler G."/>
            <person name="Francisco L."/>
            <person name="Fu Q."/>
            <person name="Gibbs R."/>
            <person name="Gross S."/>
            <person name="Gubbala S."/>
            <person name="Hale W."/>
            <person name="Hemphill L."/>
            <person name="Highlander S."/>
            <person name="Hirani K."/>
            <person name="Jackson L."/>
            <person name="Jakkamsetti A."/>
            <person name="Javaid M."/>
            <person name="Jayaseelan J.C."/>
            <person name="Jiang H."/>
            <person name="Joshi V."/>
            <person name="Korchina V."/>
            <person name="Kovar C."/>
            <person name="Lara F."/>
            <person name="Lee S."/>
            <person name="Liu Y."/>
            <person name="Mata R."/>
            <person name="Mathew T."/>
            <person name="Munidasa M."/>
            <person name="Muzny D."/>
            <person name="Nazareth L."/>
            <person name="Ngo R."/>
            <person name="Nguyen L."/>
            <person name="Nguyen N."/>
            <person name="Okwuonu G."/>
            <person name="Ongeri F."/>
            <person name="Palculict T."/>
            <person name="Patil S."/>
            <person name="Petrosino J."/>
            <person name="Pham C."/>
            <person name="Pham P."/>
            <person name="Pu L.-L."/>
            <person name="Qin X."/>
            <person name="Qu J."/>
            <person name="Reid J."/>
            <person name="Ross M."/>
            <person name="Ruth R."/>
            <person name="Saada N."/>
            <person name="San Lucas F."/>
            <person name="Santibanez J."/>
            <person name="Shang Y."/>
            <person name="Simmons D."/>
            <person name="Song X.-Z."/>
            <person name="Tang L.-Y."/>
            <person name="Thornton R."/>
            <person name="Warren J."/>
            <person name="Weissenberger G."/>
            <person name="Wilczek-Boney K."/>
            <person name="Worley K."/>
            <person name="Youmans B."/>
            <person name="Zhang J."/>
            <person name="Zhang L."/>
            <person name="Zhao Z."/>
            <person name="Zhou C."/>
            <person name="Zhu D."/>
            <person name="Zhu Y."/>
        </authorList>
    </citation>
    <scope>NUCLEOTIDE SEQUENCE [LARGE SCALE GENOMIC DNA]</scope>
    <source>
        <strain evidence="2 3">F0333</strain>
    </source>
</reference>
<dbReference type="GO" id="GO:0004608">
    <property type="term" value="F:phosphatidylethanolamine N-methyltransferase activity"/>
    <property type="evidence" value="ECO:0007669"/>
    <property type="project" value="UniProtKB-EC"/>
</dbReference>
<sequence length="89" mass="9993">MQADSHKTQRTPSFRTLPLVHRRGRGREDSSCTQPFGKAVIEEILFRVSKEIRFRAGGKSGSERMGNLLPHSPITTRRVLEVVATCSMP</sequence>